<evidence type="ECO:0000313" key="4">
    <source>
        <dbReference type="Proteomes" id="UP001304298"/>
    </source>
</evidence>
<evidence type="ECO:0000313" key="3">
    <source>
        <dbReference type="EMBL" id="MEA5360720.1"/>
    </source>
</evidence>
<organism evidence="3 4">
    <name type="scientific">Amycolatopsis heterodermiae</name>
    <dbReference type="NCBI Taxonomy" id="3110235"/>
    <lineage>
        <taxon>Bacteria</taxon>
        <taxon>Bacillati</taxon>
        <taxon>Actinomycetota</taxon>
        <taxon>Actinomycetes</taxon>
        <taxon>Pseudonocardiales</taxon>
        <taxon>Pseudonocardiaceae</taxon>
        <taxon>Amycolatopsis</taxon>
    </lineage>
</organism>
<dbReference type="RefSeq" id="WP_323327106.1">
    <property type="nucleotide sequence ID" value="NZ_JAYFSI010000002.1"/>
</dbReference>
<accession>A0ABU5R3E2</accession>
<feature type="domain" description="Acyclic terpene utilisation N-terminal" evidence="1">
    <location>
        <begin position="5"/>
        <end position="430"/>
    </location>
</feature>
<dbReference type="Pfam" id="PF23544">
    <property type="entry name" value="AtuA_ferredoxin"/>
    <property type="match status" value="1"/>
</dbReference>
<sequence length="573" mass="60965">MKRPVRIANCSGFYGDRLEAAREMVEGGPIDVLTGDYLAELTMLILWKARRKDPAAGYAKTFLTQLEHVLGTCLDRGIRIVANAGGLNPAGLAARISSLDSQAKIAYVDGDDLVDRLPDLAHLDTGRKLSEAGVKPLTANAYLGGWGIAAALEAGADVVVTGRVTDASLVVGPAAWWHGWTPGDVDAIAGAMAAGHVIECGPQATGGNYAFFDEVTDRRYPGFPIAEVAGDGSSVITKHADTGGLVSAGTVTAQLLYEIAEPAYAGPDAVAHFDSLLLAEEEPDRVRISGTRGSPPGDQLKVALNYDGGYRNTMTLVLTGDRIEEKASWAEQQLFDLLGGKEQFAEVDVTLLRFDHPGSPVNAEATAHLRITVKDPDARKVGRRFSNTTMELALGGYPGFHTTTPPTAESAFGVYWPALVPAALVEHRVTLPDGSRLVIPHPPTGPAVSVPPVSLEARDFGPTRRVSLGAIAGARSGDKGGNANVGFWTRTEDEYTWLRGYLDVPRFRELLPEAAELEVRRFELPNLLALNFVVAGLLGDGVASATRPDPQAKGLGEYLRSRAVEVPVVLLEP</sequence>
<keyword evidence="4" id="KW-1185">Reference proteome</keyword>
<dbReference type="Pfam" id="PF07287">
    <property type="entry name" value="AtuA"/>
    <property type="match status" value="1"/>
</dbReference>
<dbReference type="PANTHER" id="PTHR47585:SF1">
    <property type="entry name" value="DUF1446 DOMAIN-CONTAINING PROTEIN"/>
    <property type="match status" value="1"/>
</dbReference>
<proteinExistence type="predicted"/>
<dbReference type="InterPro" id="IPR010839">
    <property type="entry name" value="AtuA_N"/>
</dbReference>
<evidence type="ECO:0000259" key="2">
    <source>
        <dbReference type="Pfam" id="PF23544"/>
    </source>
</evidence>
<name>A0ABU5R3E2_9PSEU</name>
<dbReference type="EMBL" id="JAYFSI010000002">
    <property type="protein sequence ID" value="MEA5360720.1"/>
    <property type="molecule type" value="Genomic_DNA"/>
</dbReference>
<dbReference type="InterPro" id="IPR056362">
    <property type="entry name" value="AtuA-like_ferredoxin_dom"/>
</dbReference>
<protein>
    <submittedName>
        <fullName evidence="3">Acyclic terpene utilization AtuA family protein</fullName>
    </submittedName>
</protein>
<evidence type="ECO:0000259" key="1">
    <source>
        <dbReference type="Pfam" id="PF07287"/>
    </source>
</evidence>
<gene>
    <name evidence="3" type="ORF">VA596_14315</name>
</gene>
<reference evidence="3 4" key="1">
    <citation type="submission" date="2023-12" db="EMBL/GenBank/DDBJ databases">
        <title>Amycolatopsis sp. V23-08.</title>
        <authorList>
            <person name="Somphong A."/>
        </authorList>
    </citation>
    <scope>NUCLEOTIDE SEQUENCE [LARGE SCALE GENOMIC DNA]</scope>
    <source>
        <strain evidence="3 4">V23-08</strain>
    </source>
</reference>
<dbReference type="Proteomes" id="UP001304298">
    <property type="component" value="Unassembled WGS sequence"/>
</dbReference>
<comment type="caution">
    <text evidence="3">The sequence shown here is derived from an EMBL/GenBank/DDBJ whole genome shotgun (WGS) entry which is preliminary data.</text>
</comment>
<dbReference type="PANTHER" id="PTHR47585">
    <property type="match status" value="1"/>
</dbReference>
<feature type="domain" description="AtuA-like ferredoxin-fold" evidence="2">
    <location>
        <begin position="467"/>
        <end position="564"/>
    </location>
</feature>